<accession>A0A928VUP7</accession>
<dbReference type="GO" id="GO:0005092">
    <property type="term" value="F:GDP-dissociation inhibitor activity"/>
    <property type="evidence" value="ECO:0007669"/>
    <property type="project" value="TreeGrafter"/>
</dbReference>
<evidence type="ECO:0000313" key="5">
    <source>
        <dbReference type="EMBL" id="MBE9039648.1"/>
    </source>
</evidence>
<dbReference type="PROSITE" id="PS50005">
    <property type="entry name" value="TPR"/>
    <property type="match status" value="1"/>
</dbReference>
<keyword evidence="2" id="KW-0963">Cytoplasm</keyword>
<dbReference type="InterPro" id="IPR011990">
    <property type="entry name" value="TPR-like_helical_dom_sf"/>
</dbReference>
<dbReference type="EMBL" id="JADEXN010000022">
    <property type="protein sequence ID" value="MBE9039648.1"/>
    <property type="molecule type" value="Genomic_DNA"/>
</dbReference>
<organism evidence="5 6">
    <name type="scientific">Zarconia navalis LEGE 11467</name>
    <dbReference type="NCBI Taxonomy" id="1828826"/>
    <lineage>
        <taxon>Bacteria</taxon>
        <taxon>Bacillati</taxon>
        <taxon>Cyanobacteriota</taxon>
        <taxon>Cyanophyceae</taxon>
        <taxon>Oscillatoriophycideae</taxon>
        <taxon>Oscillatoriales</taxon>
        <taxon>Oscillatoriales incertae sedis</taxon>
        <taxon>Zarconia</taxon>
        <taxon>Zarconia navalis</taxon>
    </lineage>
</organism>
<keyword evidence="3" id="KW-0677">Repeat</keyword>
<evidence type="ECO:0000256" key="4">
    <source>
        <dbReference type="PROSITE-ProRule" id="PRU00339"/>
    </source>
</evidence>
<comment type="caution">
    <text evidence="5">The sequence shown here is derived from an EMBL/GenBank/DDBJ whole genome shotgun (WGS) entry which is preliminary data.</text>
</comment>
<protein>
    <submittedName>
        <fullName evidence="5">Tetratricopeptide repeat protein</fullName>
    </submittedName>
</protein>
<name>A0A928VUP7_9CYAN</name>
<feature type="repeat" description="TPR" evidence="4">
    <location>
        <begin position="419"/>
        <end position="452"/>
    </location>
</feature>
<dbReference type="PANTHER" id="PTHR45954:SF1">
    <property type="entry name" value="LD33695P"/>
    <property type="match status" value="1"/>
</dbReference>
<dbReference type="PROSITE" id="PS51257">
    <property type="entry name" value="PROKAR_LIPOPROTEIN"/>
    <property type="match status" value="1"/>
</dbReference>
<keyword evidence="4" id="KW-0802">TPR repeat</keyword>
<dbReference type="RefSeq" id="WP_264319907.1">
    <property type="nucleotide sequence ID" value="NZ_JADEXN010000022.1"/>
</dbReference>
<evidence type="ECO:0000256" key="2">
    <source>
        <dbReference type="ARBA" id="ARBA00022490"/>
    </source>
</evidence>
<sequence>MKHPLFFLSKFIRIPHIPLSLYLLLGCVAMPSASGKSIPQPPNAIAQTEDIEDIFANPLQLTEPDPLLPDPDRELSDAERQTLDRALDELNTQAEAEFAAGNVLEAFELWNRELRLRRYTDSVSEIEALGEVGGNALDEGNFVQLQLVSARLRQIQEEQLEPDECEDDEERATVDLEVLQALGVAYDRTGAPERAVPLLQQVLTESRRRQDKSEEEEALQNLARISLDALDYPAAAQSYEDLLAIAKFRKDTDDEATYLQQLAFTYRKMQQLLLPLDRQREVTQRSIEVRQQLVVLIERQTITPATQAEIVDLRLEIAADYVHLSHLDREIAAALQTENQQELAERSLESADTNIRFAEQVYRETYIFSWTLQQFYRASTALTELAALYESLDRFSEALQVYQTQIDVLQLARDRYGMTIAYDRMGELFQLTGAYPQALQAYLKALEIAQQLGDRQDYFALKIERIRQQSPR</sequence>
<dbReference type="GO" id="GO:0001965">
    <property type="term" value="F:G-protein alpha-subunit binding"/>
    <property type="evidence" value="ECO:0007669"/>
    <property type="project" value="TreeGrafter"/>
</dbReference>
<dbReference type="PANTHER" id="PTHR45954">
    <property type="entry name" value="LD33695P"/>
    <property type="match status" value="1"/>
</dbReference>
<dbReference type="InterPro" id="IPR019734">
    <property type="entry name" value="TPR_rpt"/>
</dbReference>
<reference evidence="5" key="1">
    <citation type="submission" date="2020-10" db="EMBL/GenBank/DDBJ databases">
        <authorList>
            <person name="Castelo-Branco R."/>
            <person name="Eusebio N."/>
            <person name="Adriana R."/>
            <person name="Vieira A."/>
            <person name="Brugerolle De Fraissinette N."/>
            <person name="Rezende De Castro R."/>
            <person name="Schneider M.P."/>
            <person name="Vasconcelos V."/>
            <person name="Leao P.N."/>
        </authorList>
    </citation>
    <scope>NUCLEOTIDE SEQUENCE</scope>
    <source>
        <strain evidence="5">LEGE 11467</strain>
    </source>
</reference>
<comment type="subcellular location">
    <subcellularLocation>
        <location evidence="1">Cytoplasm</location>
    </subcellularLocation>
</comment>
<evidence type="ECO:0000256" key="3">
    <source>
        <dbReference type="ARBA" id="ARBA00022737"/>
    </source>
</evidence>
<gene>
    <name evidence="5" type="ORF">IQ235_02415</name>
</gene>
<dbReference type="GO" id="GO:0005938">
    <property type="term" value="C:cell cortex"/>
    <property type="evidence" value="ECO:0007669"/>
    <property type="project" value="TreeGrafter"/>
</dbReference>
<dbReference type="SUPFAM" id="SSF48452">
    <property type="entry name" value="TPR-like"/>
    <property type="match status" value="2"/>
</dbReference>
<evidence type="ECO:0000256" key="1">
    <source>
        <dbReference type="ARBA" id="ARBA00004496"/>
    </source>
</evidence>
<proteinExistence type="predicted"/>
<dbReference type="SMART" id="SM00028">
    <property type="entry name" value="TPR"/>
    <property type="match status" value="4"/>
</dbReference>
<evidence type="ECO:0000313" key="6">
    <source>
        <dbReference type="Proteomes" id="UP000621799"/>
    </source>
</evidence>
<dbReference type="Pfam" id="PF13176">
    <property type="entry name" value="TPR_7"/>
    <property type="match status" value="1"/>
</dbReference>
<dbReference type="AlphaFoldDB" id="A0A928VUP7"/>
<dbReference type="InterPro" id="IPR052386">
    <property type="entry name" value="GPSM"/>
</dbReference>
<dbReference type="Gene3D" id="1.25.40.10">
    <property type="entry name" value="Tetratricopeptide repeat domain"/>
    <property type="match status" value="2"/>
</dbReference>
<dbReference type="Proteomes" id="UP000621799">
    <property type="component" value="Unassembled WGS sequence"/>
</dbReference>
<keyword evidence="6" id="KW-1185">Reference proteome</keyword>
<dbReference type="Pfam" id="PF13424">
    <property type="entry name" value="TPR_12"/>
    <property type="match status" value="1"/>
</dbReference>